<sequence>MDVLLTKAEPITGAGGTSVITYLRSSIWERGVSKCERNNSADTKVGAEGGGGGAQGTRAEIPLQPMEKTMVRQAVPLQPKEVHGGADIHLQPTEDPTSEQAPGRTCGPWRGAHAGAGLLAGKVAHGGPTLEQSVPDGLHPVERTHTRAVLGELSPLGGTPCWSSGRA</sequence>
<name>A0ABC9W8N0_GRUJA</name>
<gene>
    <name evidence="2" type="ORF">GRJ2_000602000</name>
</gene>
<protein>
    <submittedName>
        <fullName evidence="2">Epimerase family protein SDR39U1</fullName>
    </submittedName>
</protein>
<dbReference type="Proteomes" id="UP001623348">
    <property type="component" value="Unassembled WGS sequence"/>
</dbReference>
<evidence type="ECO:0000313" key="2">
    <source>
        <dbReference type="EMBL" id="GAB0181367.1"/>
    </source>
</evidence>
<dbReference type="AlphaFoldDB" id="A0ABC9W8N0"/>
<feature type="region of interest" description="Disordered" evidence="1">
    <location>
        <begin position="39"/>
        <end position="58"/>
    </location>
</feature>
<comment type="caution">
    <text evidence="2">The sequence shown here is derived from an EMBL/GenBank/DDBJ whole genome shotgun (WGS) entry which is preliminary data.</text>
</comment>
<evidence type="ECO:0000256" key="1">
    <source>
        <dbReference type="SAM" id="MobiDB-lite"/>
    </source>
</evidence>
<keyword evidence="3" id="KW-1185">Reference proteome</keyword>
<organism evidence="2 3">
    <name type="scientific">Grus japonensis</name>
    <name type="common">Japanese crane</name>
    <name type="synonym">Red-crowned crane</name>
    <dbReference type="NCBI Taxonomy" id="30415"/>
    <lineage>
        <taxon>Eukaryota</taxon>
        <taxon>Metazoa</taxon>
        <taxon>Chordata</taxon>
        <taxon>Craniata</taxon>
        <taxon>Vertebrata</taxon>
        <taxon>Euteleostomi</taxon>
        <taxon>Archelosauria</taxon>
        <taxon>Archosauria</taxon>
        <taxon>Dinosauria</taxon>
        <taxon>Saurischia</taxon>
        <taxon>Theropoda</taxon>
        <taxon>Coelurosauria</taxon>
        <taxon>Aves</taxon>
        <taxon>Neognathae</taxon>
        <taxon>Neoaves</taxon>
        <taxon>Gruiformes</taxon>
        <taxon>Gruidae</taxon>
        <taxon>Grus</taxon>
    </lineage>
</organism>
<accession>A0ABC9W8N0</accession>
<feature type="region of interest" description="Disordered" evidence="1">
    <location>
        <begin position="82"/>
        <end position="104"/>
    </location>
</feature>
<dbReference type="EMBL" id="BAAFJT010000002">
    <property type="protein sequence ID" value="GAB0181367.1"/>
    <property type="molecule type" value="Genomic_DNA"/>
</dbReference>
<reference evidence="2 3" key="1">
    <citation type="submission" date="2024-06" db="EMBL/GenBank/DDBJ databases">
        <title>The draft genome of Grus japonensis, version 3.</title>
        <authorList>
            <person name="Nabeshima K."/>
            <person name="Suzuki S."/>
            <person name="Onuma M."/>
        </authorList>
    </citation>
    <scope>NUCLEOTIDE SEQUENCE [LARGE SCALE GENOMIC DNA]</scope>
    <source>
        <strain evidence="2 3">451A</strain>
    </source>
</reference>
<evidence type="ECO:0000313" key="3">
    <source>
        <dbReference type="Proteomes" id="UP001623348"/>
    </source>
</evidence>
<proteinExistence type="predicted"/>